<keyword evidence="2" id="KW-1185">Reference proteome</keyword>
<comment type="caution">
    <text evidence="1">The sequence shown here is derived from an EMBL/GenBank/DDBJ whole genome shotgun (WGS) entry which is preliminary data.</text>
</comment>
<dbReference type="Proteomes" id="UP000051084">
    <property type="component" value="Unassembled WGS sequence"/>
</dbReference>
<protein>
    <submittedName>
        <fullName evidence="1">Uncharacterized protein</fullName>
    </submittedName>
</protein>
<dbReference type="SUPFAM" id="SSF69989">
    <property type="entry name" value="C-terminal domain of PLC-beta"/>
    <property type="match status" value="1"/>
</dbReference>
<dbReference type="EMBL" id="AZGC01000020">
    <property type="protein sequence ID" value="KRL95218.1"/>
    <property type="molecule type" value="Genomic_DNA"/>
</dbReference>
<sequence>MGGLALGGAAAYVIWQRLDDEQKEALLAQVEDNYYEVMDYLTDYALTVLDVVDDLMQDPQATLTDQFEKLRAGLADRTNHVDDSLTEAKAKMAKETANLRAAFAEASENVIDDEDDGDTELELVIDNRS</sequence>
<gene>
    <name evidence="1" type="ORF">FC21_GL000806</name>
</gene>
<accession>A0A0R1UW84</accession>
<dbReference type="STRING" id="417373.GCA_001570685_00954"/>
<dbReference type="AlphaFoldDB" id="A0A0R1UW84"/>
<reference evidence="1 2" key="1">
    <citation type="journal article" date="2015" name="Genome Announc.">
        <title>Expanding the biotechnology potential of lactobacilli through comparative genomics of 213 strains and associated genera.</title>
        <authorList>
            <person name="Sun Z."/>
            <person name="Harris H.M."/>
            <person name="McCann A."/>
            <person name="Guo C."/>
            <person name="Argimon S."/>
            <person name="Zhang W."/>
            <person name="Yang X."/>
            <person name="Jeffery I.B."/>
            <person name="Cooney J.C."/>
            <person name="Kagawa T.F."/>
            <person name="Liu W."/>
            <person name="Song Y."/>
            <person name="Salvetti E."/>
            <person name="Wrobel A."/>
            <person name="Rasinkangas P."/>
            <person name="Parkhill J."/>
            <person name="Rea M.C."/>
            <person name="O'Sullivan O."/>
            <person name="Ritari J."/>
            <person name="Douillard F.P."/>
            <person name="Paul Ross R."/>
            <person name="Yang R."/>
            <person name="Briner A.E."/>
            <person name="Felis G.E."/>
            <person name="de Vos W.M."/>
            <person name="Barrangou R."/>
            <person name="Klaenhammer T.R."/>
            <person name="Caufield P.W."/>
            <person name="Cui Y."/>
            <person name="Zhang H."/>
            <person name="O'Toole P.W."/>
        </authorList>
    </citation>
    <scope>NUCLEOTIDE SEQUENCE [LARGE SCALE GENOMIC DNA]</scope>
    <source>
        <strain evidence="1 2">DSM 18793</strain>
    </source>
</reference>
<evidence type="ECO:0000313" key="1">
    <source>
        <dbReference type="EMBL" id="KRL95218.1"/>
    </source>
</evidence>
<dbReference type="RefSeq" id="WP_054653288.1">
    <property type="nucleotide sequence ID" value="NZ_BBAS01000007.1"/>
</dbReference>
<organism evidence="1 2">
    <name type="scientific">Limosilactobacillus equigenerosi DSM 18793 = JCM 14505</name>
    <dbReference type="NCBI Taxonomy" id="1423742"/>
    <lineage>
        <taxon>Bacteria</taxon>
        <taxon>Bacillati</taxon>
        <taxon>Bacillota</taxon>
        <taxon>Bacilli</taxon>
        <taxon>Lactobacillales</taxon>
        <taxon>Lactobacillaceae</taxon>
        <taxon>Limosilactobacillus</taxon>
    </lineage>
</organism>
<evidence type="ECO:0000313" key="2">
    <source>
        <dbReference type="Proteomes" id="UP000051084"/>
    </source>
</evidence>
<dbReference type="PATRIC" id="fig|1423742.4.peg.840"/>
<proteinExistence type="predicted"/>
<name>A0A0R1UW84_9LACO</name>